<name>A0A381QPU3_9ZZZZ</name>
<dbReference type="AlphaFoldDB" id="A0A381QPU3"/>
<organism evidence="1">
    <name type="scientific">marine metagenome</name>
    <dbReference type="NCBI Taxonomy" id="408172"/>
    <lineage>
        <taxon>unclassified sequences</taxon>
        <taxon>metagenomes</taxon>
        <taxon>ecological metagenomes</taxon>
    </lineage>
</organism>
<gene>
    <name evidence="1" type="ORF">METZ01_LOCUS33383</name>
</gene>
<evidence type="ECO:0000313" key="1">
    <source>
        <dbReference type="EMBL" id="SUZ80529.1"/>
    </source>
</evidence>
<sequence length="316" mass="34162">MIVNKHRIYVIILSANYVFGAVTTIDFETQDDGYTASTTEGSDWTDIFNRTNYNMTSVTEDGYYWAAEDISTGNPYLTLDQISVSGASSCVLQLDLIVKHYDKMDALDEIKITYQIDGGSAQNLLWFQSTGARAYNTIFAIDTDFDGDGECGTATTLSHRTGGTGSEENCTATNDGFATYTSPVVTLSSNSTLDIKLKYFSMTSGDEGLYIDNIVVTTDPEKCTISGDSGFRMMSSPVAGAIYADLLSELWTQSMTGADVTDGSNANVWTLNGYSGTQSFSELTDITTSGASITAGEGFLLYVFSDTDWDGDDDLP</sequence>
<accession>A0A381QPU3</accession>
<feature type="non-terminal residue" evidence="1">
    <location>
        <position position="316"/>
    </location>
</feature>
<dbReference type="EMBL" id="UINC01001429">
    <property type="protein sequence ID" value="SUZ80529.1"/>
    <property type="molecule type" value="Genomic_DNA"/>
</dbReference>
<proteinExistence type="predicted"/>
<reference evidence="1" key="1">
    <citation type="submission" date="2018-05" db="EMBL/GenBank/DDBJ databases">
        <authorList>
            <person name="Lanie J.A."/>
            <person name="Ng W.-L."/>
            <person name="Kazmierczak K.M."/>
            <person name="Andrzejewski T.M."/>
            <person name="Davidsen T.M."/>
            <person name="Wayne K.J."/>
            <person name="Tettelin H."/>
            <person name="Glass J.I."/>
            <person name="Rusch D."/>
            <person name="Podicherti R."/>
            <person name="Tsui H.-C.T."/>
            <person name="Winkler M.E."/>
        </authorList>
    </citation>
    <scope>NUCLEOTIDE SEQUENCE</scope>
</reference>
<protein>
    <submittedName>
        <fullName evidence="1">Uncharacterized protein</fullName>
    </submittedName>
</protein>